<gene>
    <name evidence="1" type="ORF">BU16DRAFT_43131</name>
</gene>
<protein>
    <submittedName>
        <fullName evidence="1">Uncharacterized protein</fullName>
    </submittedName>
</protein>
<evidence type="ECO:0000313" key="2">
    <source>
        <dbReference type="Proteomes" id="UP000799750"/>
    </source>
</evidence>
<keyword evidence="2" id="KW-1185">Reference proteome</keyword>
<dbReference type="AlphaFoldDB" id="A0A6A6QQX2"/>
<organism evidence="1 2">
    <name type="scientific">Lophium mytilinum</name>
    <dbReference type="NCBI Taxonomy" id="390894"/>
    <lineage>
        <taxon>Eukaryota</taxon>
        <taxon>Fungi</taxon>
        <taxon>Dikarya</taxon>
        <taxon>Ascomycota</taxon>
        <taxon>Pezizomycotina</taxon>
        <taxon>Dothideomycetes</taxon>
        <taxon>Pleosporomycetidae</taxon>
        <taxon>Mytilinidiales</taxon>
        <taxon>Mytilinidiaceae</taxon>
        <taxon>Lophium</taxon>
    </lineage>
</organism>
<reference evidence="1" key="1">
    <citation type="journal article" date="2020" name="Stud. Mycol.">
        <title>101 Dothideomycetes genomes: a test case for predicting lifestyles and emergence of pathogens.</title>
        <authorList>
            <person name="Haridas S."/>
            <person name="Albert R."/>
            <person name="Binder M."/>
            <person name="Bloem J."/>
            <person name="Labutti K."/>
            <person name="Salamov A."/>
            <person name="Andreopoulos B."/>
            <person name="Baker S."/>
            <person name="Barry K."/>
            <person name="Bills G."/>
            <person name="Bluhm B."/>
            <person name="Cannon C."/>
            <person name="Castanera R."/>
            <person name="Culley D."/>
            <person name="Daum C."/>
            <person name="Ezra D."/>
            <person name="Gonzalez J."/>
            <person name="Henrissat B."/>
            <person name="Kuo A."/>
            <person name="Liang C."/>
            <person name="Lipzen A."/>
            <person name="Lutzoni F."/>
            <person name="Magnuson J."/>
            <person name="Mondo S."/>
            <person name="Nolan M."/>
            <person name="Ohm R."/>
            <person name="Pangilinan J."/>
            <person name="Park H.-J."/>
            <person name="Ramirez L."/>
            <person name="Alfaro M."/>
            <person name="Sun H."/>
            <person name="Tritt A."/>
            <person name="Yoshinaga Y."/>
            <person name="Zwiers L.-H."/>
            <person name="Turgeon B."/>
            <person name="Goodwin S."/>
            <person name="Spatafora J."/>
            <person name="Crous P."/>
            <person name="Grigoriev I."/>
        </authorList>
    </citation>
    <scope>NUCLEOTIDE SEQUENCE</scope>
    <source>
        <strain evidence="1">CBS 269.34</strain>
    </source>
</reference>
<proteinExistence type="predicted"/>
<accession>A0A6A6QQX2</accession>
<name>A0A6A6QQX2_9PEZI</name>
<evidence type="ECO:0000313" key="1">
    <source>
        <dbReference type="EMBL" id="KAF2494572.1"/>
    </source>
</evidence>
<dbReference type="Proteomes" id="UP000799750">
    <property type="component" value="Unassembled WGS sequence"/>
</dbReference>
<dbReference type="EMBL" id="MU004190">
    <property type="protein sequence ID" value="KAF2494572.1"/>
    <property type="molecule type" value="Genomic_DNA"/>
</dbReference>
<sequence>MDSCEVIGGVLTARLDCGACVRSLGDVDANAGRGSIAFVNQLPSVHDTDHAYAVRCACRVLLLVWNWLVQQITLLQHRTCLVVLGELVVMLCGSDKPSNLSELDQNDANLLLLSEFLHSSATGLREAKVIAGMPDHVSVYIAFAAVYQVHTPADRPTSCVRLHSSIHALSFVFSSGEHPLQVYHE</sequence>